<keyword evidence="1" id="KW-0812">Transmembrane</keyword>
<dbReference type="AlphaFoldDB" id="A0AAE3ITQ4"/>
<accession>A0AAE3ITQ4</accession>
<evidence type="ECO:0000313" key="3">
    <source>
        <dbReference type="Proteomes" id="UP001209318"/>
    </source>
</evidence>
<sequence length="187" mass="20748">MTKDKFLNQLNSLLKNIPKDEREDILQDYVEHFTFGLAEGKTEDEISAALGSPTQIAKELLANYHLEKVTTSVTAGNIFRAVWAVFGLSFFNLVIVLGPAIAFTSLIISGWVMGIALTVTPLLVIVDAVVHPGAFLLYHLFFSMILCGIGYFIMLAMYYITKWATNGFVRYLKFNASLVKGGLTNDK</sequence>
<reference evidence="2" key="1">
    <citation type="submission" date="2022-10" db="EMBL/GenBank/DDBJ databases">
        <title>Description of Fervidibacillus gen. nov. in the family Fervidibacillaceae fam. nov. with two species, Fervidibacillus albus sp. nov., and Fervidibacillus halotolerans sp. nov., isolated from tidal flat sediments.</title>
        <authorList>
            <person name="Kwon K.K."/>
            <person name="Yang S.-H."/>
        </authorList>
    </citation>
    <scope>NUCLEOTIDE SEQUENCE</scope>
    <source>
        <strain evidence="2">JCM 19140</strain>
    </source>
</reference>
<feature type="transmembrane region" description="Helical" evidence="1">
    <location>
        <begin position="110"/>
        <end position="130"/>
    </location>
</feature>
<comment type="caution">
    <text evidence="2">The sequence shown here is derived from an EMBL/GenBank/DDBJ whole genome shotgun (WGS) entry which is preliminary data.</text>
</comment>
<keyword evidence="3" id="KW-1185">Reference proteome</keyword>
<dbReference type="RefSeq" id="WP_263072634.1">
    <property type="nucleotide sequence ID" value="NZ_JAOUSF010000002.1"/>
</dbReference>
<evidence type="ECO:0000313" key="2">
    <source>
        <dbReference type="EMBL" id="MCU9613428.1"/>
    </source>
</evidence>
<protein>
    <submittedName>
        <fullName evidence="2">DUF1700 domain-containing protein</fullName>
    </submittedName>
</protein>
<organism evidence="2 3">
    <name type="scientific">Perspicuibacillus lycopersici</name>
    <dbReference type="NCBI Taxonomy" id="1325689"/>
    <lineage>
        <taxon>Bacteria</taxon>
        <taxon>Bacillati</taxon>
        <taxon>Bacillota</taxon>
        <taxon>Bacilli</taxon>
        <taxon>Bacillales</taxon>
        <taxon>Bacillaceae</taxon>
        <taxon>Perspicuibacillus</taxon>
    </lineage>
</organism>
<evidence type="ECO:0000256" key="1">
    <source>
        <dbReference type="SAM" id="Phobius"/>
    </source>
</evidence>
<name>A0AAE3ITQ4_9BACI</name>
<dbReference type="Proteomes" id="UP001209318">
    <property type="component" value="Unassembled WGS sequence"/>
</dbReference>
<dbReference type="Pfam" id="PF22564">
    <property type="entry name" value="HAAS"/>
    <property type="match status" value="1"/>
</dbReference>
<keyword evidence="1" id="KW-0472">Membrane</keyword>
<feature type="transmembrane region" description="Helical" evidence="1">
    <location>
        <begin position="136"/>
        <end position="160"/>
    </location>
</feature>
<dbReference type="EMBL" id="JAOUSF010000002">
    <property type="protein sequence ID" value="MCU9613428.1"/>
    <property type="molecule type" value="Genomic_DNA"/>
</dbReference>
<proteinExistence type="predicted"/>
<keyword evidence="1" id="KW-1133">Transmembrane helix</keyword>
<gene>
    <name evidence="2" type="ORF">OEV98_07645</name>
</gene>
<feature type="transmembrane region" description="Helical" evidence="1">
    <location>
        <begin position="81"/>
        <end position="103"/>
    </location>
</feature>